<keyword evidence="5 6" id="KW-0233">DNA recombination</keyword>
<dbReference type="InterPro" id="IPR001207">
    <property type="entry name" value="Transposase_mutator"/>
</dbReference>
<dbReference type="Pfam" id="PF00872">
    <property type="entry name" value="Transposase_mut"/>
    <property type="match status" value="1"/>
</dbReference>
<keyword evidence="3 6" id="KW-0815">Transposition</keyword>
<dbReference type="Proteomes" id="UP001162834">
    <property type="component" value="Chromosome"/>
</dbReference>
<name>A0A9E6XXR6_9ACTN</name>
<accession>A0A9E6XXR6</accession>
<dbReference type="AlphaFoldDB" id="A0A9E6XXR6"/>
<dbReference type="RefSeq" id="WP_407655908.1">
    <property type="nucleotide sequence ID" value="NZ_CP087164.1"/>
</dbReference>
<dbReference type="GO" id="GO:0004803">
    <property type="term" value="F:transposase activity"/>
    <property type="evidence" value="ECO:0007669"/>
    <property type="project" value="UniProtKB-UniRule"/>
</dbReference>
<evidence type="ECO:0000256" key="3">
    <source>
        <dbReference type="ARBA" id="ARBA00022578"/>
    </source>
</evidence>
<dbReference type="PANTHER" id="PTHR33217">
    <property type="entry name" value="TRANSPOSASE FOR INSERTION SEQUENCE ELEMENT IS1081"/>
    <property type="match status" value="1"/>
</dbReference>
<evidence type="ECO:0000313" key="8">
    <source>
        <dbReference type="EMBL" id="UGS36053.1"/>
    </source>
</evidence>
<comment type="function">
    <text evidence="1 6">Required for the transposition of the insertion element.</text>
</comment>
<dbReference type="GO" id="GO:0003677">
    <property type="term" value="F:DNA binding"/>
    <property type="evidence" value="ECO:0007669"/>
    <property type="project" value="UniProtKB-UniRule"/>
</dbReference>
<keyword evidence="9" id="KW-1185">Reference proteome</keyword>
<dbReference type="EMBL" id="CP087164">
    <property type="protein sequence ID" value="UGS36053.1"/>
    <property type="molecule type" value="Genomic_DNA"/>
</dbReference>
<evidence type="ECO:0000256" key="1">
    <source>
        <dbReference type="ARBA" id="ARBA00002190"/>
    </source>
</evidence>
<dbReference type="GO" id="GO:0006313">
    <property type="term" value="P:DNA transposition"/>
    <property type="evidence" value="ECO:0007669"/>
    <property type="project" value="UniProtKB-UniRule"/>
</dbReference>
<feature type="region of interest" description="Disordered" evidence="7">
    <location>
        <begin position="204"/>
        <end position="226"/>
    </location>
</feature>
<evidence type="ECO:0000256" key="7">
    <source>
        <dbReference type="SAM" id="MobiDB-lite"/>
    </source>
</evidence>
<dbReference type="PANTHER" id="PTHR33217:SF7">
    <property type="entry name" value="TRANSPOSASE FOR INSERTION SEQUENCE ELEMENT IS1081"/>
    <property type="match status" value="1"/>
</dbReference>
<evidence type="ECO:0000256" key="4">
    <source>
        <dbReference type="ARBA" id="ARBA00023125"/>
    </source>
</evidence>
<evidence type="ECO:0000256" key="6">
    <source>
        <dbReference type="RuleBase" id="RU365089"/>
    </source>
</evidence>
<evidence type="ECO:0000313" key="9">
    <source>
        <dbReference type="Proteomes" id="UP001162834"/>
    </source>
</evidence>
<protein>
    <recommendedName>
        <fullName evidence="6">Mutator family transposase</fullName>
    </recommendedName>
</protein>
<organism evidence="8 9">
    <name type="scientific">Capillimicrobium parvum</name>
    <dbReference type="NCBI Taxonomy" id="2884022"/>
    <lineage>
        <taxon>Bacteria</taxon>
        <taxon>Bacillati</taxon>
        <taxon>Actinomycetota</taxon>
        <taxon>Thermoleophilia</taxon>
        <taxon>Solirubrobacterales</taxon>
        <taxon>Capillimicrobiaceae</taxon>
        <taxon>Capillimicrobium</taxon>
    </lineage>
</organism>
<keyword evidence="4 6" id="KW-0238">DNA-binding</keyword>
<comment type="similarity">
    <text evidence="2 6">Belongs to the transposase mutator family.</text>
</comment>
<proteinExistence type="inferred from homology"/>
<evidence type="ECO:0000256" key="2">
    <source>
        <dbReference type="ARBA" id="ARBA00010961"/>
    </source>
</evidence>
<reference evidence="8" key="1">
    <citation type="journal article" date="2022" name="Int. J. Syst. Evol. Microbiol.">
        <title>Pseudomonas aegrilactucae sp. nov. and Pseudomonas morbosilactucae sp. nov., pathogens causing bacterial rot of lettuce in Japan.</title>
        <authorList>
            <person name="Sawada H."/>
            <person name="Fujikawa T."/>
            <person name="Satou M."/>
        </authorList>
    </citation>
    <scope>NUCLEOTIDE SEQUENCE</scope>
    <source>
        <strain evidence="8">0166_1</strain>
    </source>
</reference>
<sequence length="226" mass="25057">MKEAYAVRRTVPPSAELEAQIDQLLAVGVGEDPREALSQLAKLGARLIIQRAVEEEFDAWLGSARYERRSDLEAGMRNGFRARTLQTAEGELSVEIPQVREAAAPFVSRLFPRGTKLLRTEPLKALVVGAFVRGLSMRDVESLCEEAGPGSVSKATASRICTELRDRFEQFKRRDLYDIRLVALFLDAADLALERCDGSRHRRLGDHQFGGGRGHRAAPRDGQEGV</sequence>
<evidence type="ECO:0000256" key="5">
    <source>
        <dbReference type="ARBA" id="ARBA00023172"/>
    </source>
</evidence>
<dbReference type="KEGG" id="sbae:DSM104329_02450"/>
<gene>
    <name evidence="8" type="ORF">DSM104329_02450</name>
</gene>
<keyword evidence="6" id="KW-0814">Transposable element</keyword>